<evidence type="ECO:0000259" key="2">
    <source>
        <dbReference type="Pfam" id="PF01757"/>
    </source>
</evidence>
<feature type="transmembrane region" description="Helical" evidence="1">
    <location>
        <begin position="51"/>
        <end position="72"/>
    </location>
</feature>
<feature type="transmembrane region" description="Helical" evidence="1">
    <location>
        <begin position="292"/>
        <end position="309"/>
    </location>
</feature>
<dbReference type="InterPro" id="IPR002656">
    <property type="entry name" value="Acyl_transf_3_dom"/>
</dbReference>
<evidence type="ECO:0000313" key="4">
    <source>
        <dbReference type="Proteomes" id="UP001556170"/>
    </source>
</evidence>
<dbReference type="RefSeq" id="WP_367844549.1">
    <property type="nucleotide sequence ID" value="NZ_JBFOHL010000006.1"/>
</dbReference>
<feature type="transmembrane region" description="Helical" evidence="1">
    <location>
        <begin position="26"/>
        <end position="45"/>
    </location>
</feature>
<feature type="transmembrane region" description="Helical" evidence="1">
    <location>
        <begin position="168"/>
        <end position="188"/>
    </location>
</feature>
<dbReference type="Proteomes" id="UP001556170">
    <property type="component" value="Unassembled WGS sequence"/>
</dbReference>
<evidence type="ECO:0000313" key="3">
    <source>
        <dbReference type="EMBL" id="MEW9624243.1"/>
    </source>
</evidence>
<dbReference type="EC" id="2.3.-.-" evidence="3"/>
<protein>
    <submittedName>
        <fullName evidence="3">Acyltransferase family protein</fullName>
        <ecNumber evidence="3">2.3.-.-</ecNumber>
    </submittedName>
</protein>
<keyword evidence="3" id="KW-0012">Acyltransferase</keyword>
<keyword evidence="1" id="KW-0812">Transmembrane</keyword>
<feature type="transmembrane region" description="Helical" evidence="1">
    <location>
        <begin position="194"/>
        <end position="217"/>
    </location>
</feature>
<keyword evidence="1" id="KW-0472">Membrane</keyword>
<accession>A0ABV3QNR7</accession>
<dbReference type="Pfam" id="PF01757">
    <property type="entry name" value="Acyl_transf_3"/>
    <property type="match status" value="1"/>
</dbReference>
<dbReference type="InterPro" id="IPR050879">
    <property type="entry name" value="Acyltransferase_3"/>
</dbReference>
<reference evidence="3 4" key="1">
    <citation type="submission" date="2024-06" db="EMBL/GenBank/DDBJ databases">
        <authorList>
            <person name="Woo H."/>
        </authorList>
    </citation>
    <scope>NUCLEOTIDE SEQUENCE [LARGE SCALE GENOMIC DNA]</scope>
    <source>
        <strain evidence="3 4">S2-g</strain>
    </source>
</reference>
<feature type="domain" description="Acyltransferase 3" evidence="2">
    <location>
        <begin position="19"/>
        <end position="334"/>
    </location>
</feature>
<feature type="transmembrane region" description="Helical" evidence="1">
    <location>
        <begin position="229"/>
        <end position="248"/>
    </location>
</feature>
<dbReference type="PANTHER" id="PTHR23028">
    <property type="entry name" value="ACETYLTRANSFERASE"/>
    <property type="match status" value="1"/>
</dbReference>
<proteinExistence type="predicted"/>
<sequence>MSAAVDRIVGTVPVDRMIPGIHALRGLAAVAVVLFHFTQLTPVPVPESLRFVANDFAEGVYLFFVLSAFALMHSTERHTGRPQWAKTFFIKRFWRIAPLFYLILVLVVCWRLTSGGVVDPWQVFLNLTFTTAFLPKDGMVPAGWTIGVEMLFYAIFPVLLLTVRTMRAAIVLSIVTMLATCADRILLFREYGSWANFMVPSNLCFFAFGILAYRIALSDHAASRRIRQIAPIVSLAAIIGLLLVPESYPLRGGAALIKIIWGLAFALLCTWRGVAKSHRGNPLMHYLGERSYSIYLLHPLVIWLLRSRLQNLYSMLVPIVGGLGGWCVCVAILLAVLLVGCEATYRMVELPGIQMGGWVNRRRQSQDTCGMP</sequence>
<feature type="transmembrane region" description="Helical" evidence="1">
    <location>
        <begin position="254"/>
        <end position="271"/>
    </location>
</feature>
<keyword evidence="3" id="KW-0808">Transferase</keyword>
<dbReference type="EMBL" id="JBFOHL010000006">
    <property type="protein sequence ID" value="MEW9624243.1"/>
    <property type="molecule type" value="Genomic_DNA"/>
</dbReference>
<name>A0ABV3QNR7_9GAMM</name>
<feature type="transmembrane region" description="Helical" evidence="1">
    <location>
        <begin position="142"/>
        <end position="161"/>
    </location>
</feature>
<feature type="transmembrane region" description="Helical" evidence="1">
    <location>
        <begin position="315"/>
        <end position="339"/>
    </location>
</feature>
<evidence type="ECO:0000256" key="1">
    <source>
        <dbReference type="SAM" id="Phobius"/>
    </source>
</evidence>
<organism evidence="3 4">
    <name type="scientific">Rhodanobacter geophilus</name>
    <dbReference type="NCBI Taxonomy" id="3162488"/>
    <lineage>
        <taxon>Bacteria</taxon>
        <taxon>Pseudomonadati</taxon>
        <taxon>Pseudomonadota</taxon>
        <taxon>Gammaproteobacteria</taxon>
        <taxon>Lysobacterales</taxon>
        <taxon>Rhodanobacteraceae</taxon>
        <taxon>Rhodanobacter</taxon>
    </lineage>
</organism>
<dbReference type="GO" id="GO:0016746">
    <property type="term" value="F:acyltransferase activity"/>
    <property type="evidence" value="ECO:0007669"/>
    <property type="project" value="UniProtKB-KW"/>
</dbReference>
<keyword evidence="4" id="KW-1185">Reference proteome</keyword>
<keyword evidence="1" id="KW-1133">Transmembrane helix</keyword>
<feature type="transmembrane region" description="Helical" evidence="1">
    <location>
        <begin position="93"/>
        <end position="113"/>
    </location>
</feature>
<comment type="caution">
    <text evidence="3">The sequence shown here is derived from an EMBL/GenBank/DDBJ whole genome shotgun (WGS) entry which is preliminary data.</text>
</comment>
<gene>
    <name evidence="3" type="ORF">ABQJ56_08370</name>
</gene>